<dbReference type="InterPro" id="IPR027417">
    <property type="entry name" value="P-loop_NTPase"/>
</dbReference>
<keyword evidence="10 12" id="KW-1133">Transmembrane helix</keyword>
<dbReference type="Pfam" id="PF02653">
    <property type="entry name" value="BPD_transp_2"/>
    <property type="match status" value="1"/>
</dbReference>
<protein>
    <recommendedName>
        <fullName evidence="13">ABC transporter domain-containing protein</fullName>
    </recommendedName>
</protein>
<keyword evidence="8" id="KW-0067">ATP-binding</keyword>
<dbReference type="Pfam" id="PF00005">
    <property type="entry name" value="ABC_tran"/>
    <property type="match status" value="2"/>
</dbReference>
<dbReference type="CDD" id="cd03216">
    <property type="entry name" value="ABC_Carb_Monos_I"/>
    <property type="match status" value="1"/>
</dbReference>
<dbReference type="InterPro" id="IPR017871">
    <property type="entry name" value="ABC_transporter-like_CS"/>
</dbReference>
<dbReference type="SMART" id="SM00382">
    <property type="entry name" value="AAA"/>
    <property type="match status" value="2"/>
</dbReference>
<organism evidence="14 15">
    <name type="scientific">Pleodorina starrii</name>
    <dbReference type="NCBI Taxonomy" id="330485"/>
    <lineage>
        <taxon>Eukaryota</taxon>
        <taxon>Viridiplantae</taxon>
        <taxon>Chlorophyta</taxon>
        <taxon>core chlorophytes</taxon>
        <taxon>Chlorophyceae</taxon>
        <taxon>CS clade</taxon>
        <taxon>Chlamydomonadales</taxon>
        <taxon>Volvocaceae</taxon>
        <taxon>Pleodorina</taxon>
    </lineage>
</organism>
<evidence type="ECO:0000256" key="6">
    <source>
        <dbReference type="ARBA" id="ARBA00022737"/>
    </source>
</evidence>
<evidence type="ECO:0000256" key="1">
    <source>
        <dbReference type="ARBA" id="ARBA00004651"/>
    </source>
</evidence>
<dbReference type="Gene3D" id="3.40.50.300">
    <property type="entry name" value="P-loop containing nucleotide triphosphate hydrolases"/>
    <property type="match status" value="2"/>
</dbReference>
<dbReference type="InterPro" id="IPR003593">
    <property type="entry name" value="AAA+_ATPase"/>
</dbReference>
<dbReference type="EMBL" id="BRXU01000056">
    <property type="protein sequence ID" value="GLC61971.1"/>
    <property type="molecule type" value="Genomic_DNA"/>
</dbReference>
<sequence length="789" mass="83457">MTEPTRSTPPFLQLRGIHKRFGGVRALSGVDLTIEAGKAYHLLGENGCGKSTVIKIMSGAHAPTEGSILLDGELVPKLSPMAALQAGIETVYQDLSLLPNLTVAENVALGEQLVAGHGRLLRLLDRTRVYATAAAALGKVGLDPVEALLNSVVGDLPLAIRQRVAIARAIAAEARLVIMDEPTTSLTRHEVETLIEVVNRLLDANVAVLFVTHKLEECYRIGGDAIVFRDGLSVAQGPIESFSRARLAELMTGREIEAVRFRTGAPQPEVLLTAKGLGYGQAFRDISFTLHRGEILGITGLSDSGRNELAMALAGHLSTDSGSLFLDGQPVRIGSPSEAIDHRIGYVPEDRLSEGLFIEKSIFENAVPLILGRIAGHLGLIDRRKGRDAARGIAAGMNLNTADIDLPVGALSGGNQQRVLIGRWLSIDPRLLILHGPTVGVDVGSKETIFRAIQEMAGRGIGLLIVSDDLPELLQNCDRILVMNSGRIIEDLRAIEPSSLIDMGRASVVTGLFALGVFTVLASGGIDVSFPAVGAVAMYGISTLVLNVFPGMPMALIVVLCVATGIVLGIVNGLLVHELRAPALIVTIGTLYVFRGILLVFVGTVWLMEMPSQMVAFGQWSLVDITTRGGATVSLPVYFLSFPLAAVLTWFVFNRTLMGRAIFAVGGKADVAARLGYNIRAVQVFAFAFAGGLAGMAGVIQASANRMANPFDFAGTEIIVIAAVILGGARITGGTGSVLGTVIGVLLVTVVNNVLVLVGIPSTWQRVVVGAFILLAAAFFVLRDRKTTT</sequence>
<feature type="transmembrane region" description="Helical" evidence="12">
    <location>
        <begin position="738"/>
        <end position="758"/>
    </location>
</feature>
<evidence type="ECO:0000256" key="5">
    <source>
        <dbReference type="ARBA" id="ARBA00022692"/>
    </source>
</evidence>
<keyword evidence="3" id="KW-1003">Cell membrane</keyword>
<evidence type="ECO:0000256" key="7">
    <source>
        <dbReference type="ARBA" id="ARBA00022741"/>
    </source>
</evidence>
<feature type="domain" description="ABC transporter" evidence="13">
    <location>
        <begin position="12"/>
        <end position="255"/>
    </location>
</feature>
<dbReference type="InterPro" id="IPR001851">
    <property type="entry name" value="ABC_transp_permease"/>
</dbReference>
<evidence type="ECO:0000259" key="13">
    <source>
        <dbReference type="PROSITE" id="PS50893"/>
    </source>
</evidence>
<dbReference type="GO" id="GO:0005524">
    <property type="term" value="F:ATP binding"/>
    <property type="evidence" value="ECO:0007669"/>
    <property type="project" value="UniProtKB-KW"/>
</dbReference>
<accession>A0A9W6C2L6</accession>
<feature type="transmembrane region" description="Helical" evidence="12">
    <location>
        <begin position="503"/>
        <end position="521"/>
    </location>
</feature>
<feature type="transmembrane region" description="Helical" evidence="12">
    <location>
        <begin position="635"/>
        <end position="653"/>
    </location>
</feature>
<proteinExistence type="predicted"/>
<dbReference type="AlphaFoldDB" id="A0A9W6C2L6"/>
<evidence type="ECO:0000256" key="3">
    <source>
        <dbReference type="ARBA" id="ARBA00022475"/>
    </source>
</evidence>
<evidence type="ECO:0000313" key="14">
    <source>
        <dbReference type="EMBL" id="GLC61971.1"/>
    </source>
</evidence>
<reference evidence="14 15" key="1">
    <citation type="journal article" date="2023" name="Commun. Biol.">
        <title>Reorganization of the ancestral sex-determining regions during the evolution of trioecy in Pleodorina starrii.</title>
        <authorList>
            <person name="Takahashi K."/>
            <person name="Suzuki S."/>
            <person name="Kawai-Toyooka H."/>
            <person name="Yamamoto K."/>
            <person name="Hamaji T."/>
            <person name="Ootsuki R."/>
            <person name="Yamaguchi H."/>
            <person name="Kawachi M."/>
            <person name="Higashiyama T."/>
            <person name="Nozaki H."/>
        </authorList>
    </citation>
    <scope>NUCLEOTIDE SEQUENCE [LARGE SCALE GENOMIC DNA]</scope>
    <source>
        <strain evidence="14 15">NIES-4479</strain>
    </source>
</reference>
<feature type="transmembrane region" description="Helical" evidence="12">
    <location>
        <begin position="528"/>
        <end position="549"/>
    </location>
</feature>
<keyword evidence="6" id="KW-0677">Repeat</keyword>
<keyword evidence="5 12" id="KW-0812">Transmembrane</keyword>
<feature type="transmembrane region" description="Helical" evidence="12">
    <location>
        <begin position="684"/>
        <end position="704"/>
    </location>
</feature>
<gene>
    <name evidence="14" type="primary">PLESTB002977</name>
    <name evidence="14" type="ORF">PLESTB_001825700</name>
</gene>
<evidence type="ECO:0000256" key="4">
    <source>
        <dbReference type="ARBA" id="ARBA00022597"/>
    </source>
</evidence>
<dbReference type="InterPro" id="IPR003439">
    <property type="entry name" value="ABC_transporter-like_ATP-bd"/>
</dbReference>
<dbReference type="GO" id="GO:0022857">
    <property type="term" value="F:transmembrane transporter activity"/>
    <property type="evidence" value="ECO:0007669"/>
    <property type="project" value="InterPro"/>
</dbReference>
<dbReference type="CDD" id="cd06579">
    <property type="entry name" value="TM_PBP1_transp_AraH_like"/>
    <property type="match status" value="1"/>
</dbReference>
<feature type="domain" description="ABC transporter" evidence="13">
    <location>
        <begin position="259"/>
        <end position="510"/>
    </location>
</feature>
<dbReference type="PANTHER" id="PTHR43790:SF1">
    <property type="entry name" value="XYLOSE IMPORT ATP-BINDING PROTEIN XYLG"/>
    <property type="match status" value="1"/>
</dbReference>
<dbReference type="PANTHER" id="PTHR43790">
    <property type="entry name" value="CARBOHYDRATE TRANSPORT ATP-BINDING PROTEIN MG119-RELATED"/>
    <property type="match status" value="1"/>
</dbReference>
<name>A0A9W6C2L6_9CHLO</name>
<dbReference type="InterPro" id="IPR050107">
    <property type="entry name" value="ABC_carbohydrate_import_ATPase"/>
</dbReference>
<feature type="transmembrane region" description="Helical" evidence="12">
    <location>
        <begin position="555"/>
        <end position="576"/>
    </location>
</feature>
<feature type="transmembrane region" description="Helical" evidence="12">
    <location>
        <begin position="764"/>
        <end position="782"/>
    </location>
</feature>
<evidence type="ECO:0000256" key="2">
    <source>
        <dbReference type="ARBA" id="ARBA00022448"/>
    </source>
</evidence>
<comment type="subcellular location">
    <subcellularLocation>
        <location evidence="1">Cell membrane</location>
        <topology evidence="1">Multi-pass membrane protein</topology>
    </subcellularLocation>
</comment>
<evidence type="ECO:0000256" key="10">
    <source>
        <dbReference type="ARBA" id="ARBA00022989"/>
    </source>
</evidence>
<keyword evidence="7" id="KW-0547">Nucleotide-binding</keyword>
<dbReference type="SUPFAM" id="SSF52540">
    <property type="entry name" value="P-loop containing nucleoside triphosphate hydrolases"/>
    <property type="match status" value="2"/>
</dbReference>
<evidence type="ECO:0000256" key="9">
    <source>
        <dbReference type="ARBA" id="ARBA00022967"/>
    </source>
</evidence>
<keyword evidence="4" id="KW-0762">Sugar transport</keyword>
<dbReference type="Proteomes" id="UP001165080">
    <property type="component" value="Unassembled WGS sequence"/>
</dbReference>
<keyword evidence="2" id="KW-0813">Transport</keyword>
<dbReference type="PROSITE" id="PS00211">
    <property type="entry name" value="ABC_TRANSPORTER_1"/>
    <property type="match status" value="1"/>
</dbReference>
<keyword evidence="11 12" id="KW-0472">Membrane</keyword>
<feature type="transmembrane region" description="Helical" evidence="12">
    <location>
        <begin position="583"/>
        <end position="608"/>
    </location>
</feature>
<feature type="transmembrane region" description="Helical" evidence="12">
    <location>
        <begin position="710"/>
        <end position="731"/>
    </location>
</feature>
<dbReference type="PROSITE" id="PS50893">
    <property type="entry name" value="ABC_TRANSPORTER_2"/>
    <property type="match status" value="2"/>
</dbReference>
<dbReference type="GO" id="GO:0016887">
    <property type="term" value="F:ATP hydrolysis activity"/>
    <property type="evidence" value="ECO:0007669"/>
    <property type="project" value="InterPro"/>
</dbReference>
<evidence type="ECO:0000256" key="11">
    <source>
        <dbReference type="ARBA" id="ARBA00023136"/>
    </source>
</evidence>
<comment type="caution">
    <text evidence="14">The sequence shown here is derived from an EMBL/GenBank/DDBJ whole genome shotgun (WGS) entry which is preliminary data.</text>
</comment>
<evidence type="ECO:0000313" key="15">
    <source>
        <dbReference type="Proteomes" id="UP001165080"/>
    </source>
</evidence>
<evidence type="ECO:0000256" key="12">
    <source>
        <dbReference type="SAM" id="Phobius"/>
    </source>
</evidence>
<keyword evidence="15" id="KW-1185">Reference proteome</keyword>
<evidence type="ECO:0000256" key="8">
    <source>
        <dbReference type="ARBA" id="ARBA00022840"/>
    </source>
</evidence>
<dbReference type="CDD" id="cd03215">
    <property type="entry name" value="ABC_Carb_Monos_II"/>
    <property type="match status" value="1"/>
</dbReference>
<dbReference type="GO" id="GO:0005886">
    <property type="term" value="C:plasma membrane"/>
    <property type="evidence" value="ECO:0007669"/>
    <property type="project" value="UniProtKB-SubCell"/>
</dbReference>
<keyword evidence="9" id="KW-1278">Translocase</keyword>